<feature type="region of interest" description="Disordered" evidence="1">
    <location>
        <begin position="164"/>
        <end position="228"/>
    </location>
</feature>
<accession>A0A7S4VW06</accession>
<dbReference type="CDD" id="cd06257">
    <property type="entry name" value="DnaJ"/>
    <property type="match status" value="1"/>
</dbReference>
<dbReference type="InterPro" id="IPR001623">
    <property type="entry name" value="DnaJ_domain"/>
</dbReference>
<feature type="compositionally biased region" description="Basic and acidic residues" evidence="1">
    <location>
        <begin position="164"/>
        <end position="175"/>
    </location>
</feature>
<evidence type="ECO:0000259" key="2">
    <source>
        <dbReference type="PROSITE" id="PS50076"/>
    </source>
</evidence>
<sequence>MLRGPAPLSTAVPSITVPSLLQAATSPSRGCVGPAPEPLFLAAARAAGACAAGAACGAAAALVLGSAPRRRGSGRGGVGNSGPRWVAALGAFPQDGPGTSVTSVPTDYYSLLGLPRIGAKRDDIRRAYRRVVKLVHPDILGGNTKELTGIVRVAYETLSDESKRASYDEELREQRPGVGGGPQQGSWGWNPRGFDAGQDFVGDAPSVKEEEEKEVANEDARGKRRSVWSKDAPSDARGIFVDESQCVICHHCVECAPETFEIDVDGTERARVVRQYGDPAEEVEWARKSCPTNAISYVSREDLVVLEDLMEECNLEQPDTMMRRRICGSSGFSRPPLGPFELLERFKRGEPMSTKFRELHGHFGSMPGAKRLGGKRHDANAVEASIEKAVQAVPEEVRVRLWPGSSPPV</sequence>
<reference evidence="3" key="1">
    <citation type="submission" date="2021-01" db="EMBL/GenBank/DDBJ databases">
        <authorList>
            <person name="Corre E."/>
            <person name="Pelletier E."/>
            <person name="Niang G."/>
            <person name="Scheremetjew M."/>
            <person name="Finn R."/>
            <person name="Kale V."/>
            <person name="Holt S."/>
            <person name="Cochrane G."/>
            <person name="Meng A."/>
            <person name="Brown T."/>
            <person name="Cohen L."/>
        </authorList>
    </citation>
    <scope>NUCLEOTIDE SEQUENCE</scope>
    <source>
        <strain evidence="3">CCMP3105</strain>
    </source>
</reference>
<dbReference type="PANTHER" id="PTHR45295">
    <property type="entry name" value="CHAPERONE PROTEIN DNAJ C76, CHLOROPLASTIC"/>
    <property type="match status" value="1"/>
</dbReference>
<dbReference type="Pfam" id="PF00226">
    <property type="entry name" value="DnaJ"/>
    <property type="match status" value="1"/>
</dbReference>
<dbReference type="SUPFAM" id="SSF54862">
    <property type="entry name" value="4Fe-4S ferredoxins"/>
    <property type="match status" value="1"/>
</dbReference>
<name>A0A7S4VW06_9DINO</name>
<evidence type="ECO:0000313" key="3">
    <source>
        <dbReference type="EMBL" id="CAE4606210.1"/>
    </source>
</evidence>
<dbReference type="Gene3D" id="1.10.287.110">
    <property type="entry name" value="DnaJ domain"/>
    <property type="match status" value="1"/>
</dbReference>
<protein>
    <recommendedName>
        <fullName evidence="2">J domain-containing protein</fullName>
    </recommendedName>
</protein>
<gene>
    <name evidence="3" type="ORF">AMON00008_LOCUS31497</name>
</gene>
<dbReference type="SUPFAM" id="SSF46565">
    <property type="entry name" value="Chaperone J-domain"/>
    <property type="match status" value="1"/>
</dbReference>
<dbReference type="EMBL" id="HBNR01045267">
    <property type="protein sequence ID" value="CAE4606210.1"/>
    <property type="molecule type" value="Transcribed_RNA"/>
</dbReference>
<dbReference type="InterPro" id="IPR036869">
    <property type="entry name" value="J_dom_sf"/>
</dbReference>
<dbReference type="AlphaFoldDB" id="A0A7S4VW06"/>
<dbReference type="Pfam" id="PF13370">
    <property type="entry name" value="Fer4_13"/>
    <property type="match status" value="1"/>
</dbReference>
<feature type="compositionally biased region" description="Basic and acidic residues" evidence="1">
    <location>
        <begin position="206"/>
        <end position="221"/>
    </location>
</feature>
<dbReference type="PANTHER" id="PTHR45295:SF1">
    <property type="entry name" value="CHAPERONE PROTEIN DNAJ C76, CHLOROPLASTIC"/>
    <property type="match status" value="1"/>
</dbReference>
<dbReference type="PROSITE" id="PS50076">
    <property type="entry name" value="DNAJ_2"/>
    <property type="match status" value="1"/>
</dbReference>
<evidence type="ECO:0000256" key="1">
    <source>
        <dbReference type="SAM" id="MobiDB-lite"/>
    </source>
</evidence>
<organism evidence="3">
    <name type="scientific">Alexandrium monilatum</name>
    <dbReference type="NCBI Taxonomy" id="311494"/>
    <lineage>
        <taxon>Eukaryota</taxon>
        <taxon>Sar</taxon>
        <taxon>Alveolata</taxon>
        <taxon>Dinophyceae</taxon>
        <taxon>Gonyaulacales</taxon>
        <taxon>Pyrocystaceae</taxon>
        <taxon>Alexandrium</taxon>
    </lineage>
</organism>
<feature type="domain" description="J" evidence="2">
    <location>
        <begin position="107"/>
        <end position="171"/>
    </location>
</feature>
<proteinExistence type="predicted"/>
<dbReference type="Gene3D" id="3.30.70.20">
    <property type="match status" value="1"/>
</dbReference>
<dbReference type="SMART" id="SM00271">
    <property type="entry name" value="DnaJ"/>
    <property type="match status" value="1"/>
</dbReference>